<reference evidence="2" key="1">
    <citation type="submission" date="2016-11" db="UniProtKB">
        <authorList>
            <consortium name="WormBaseParasite"/>
        </authorList>
    </citation>
    <scope>IDENTIFICATION</scope>
</reference>
<evidence type="ECO:0000313" key="1">
    <source>
        <dbReference type="Proteomes" id="UP000095282"/>
    </source>
</evidence>
<sequence>MCVKALLACLQRFPNKEQVYSCMAVIGRNHAVQVQAIMRSLLGINLIFHTRETSIEDQEYVGRLVMVLNAAPIQPSLVFFMPEFVHRHYRLLRNSYPDIVREIRVLDEEKEIGKTAMDEYSMEKAEEVVMSTYRRLCNVPSTALHSDRNIKRDDIFRDTSAISLYNSTVSGAARLIFCLGEVSSTVNSVSETVLRGGEIINMKQLIAQSIDDMKSVEHQFSRISLEIHTYLVYCRVLLRLAWI</sequence>
<dbReference type="GO" id="GO:0032039">
    <property type="term" value="C:integrator complex"/>
    <property type="evidence" value="ECO:0007669"/>
    <property type="project" value="TreeGrafter"/>
</dbReference>
<dbReference type="Proteomes" id="UP000095282">
    <property type="component" value="Unplaced"/>
</dbReference>
<organism evidence="1 2">
    <name type="scientific">Caenorhabditis tropicalis</name>
    <dbReference type="NCBI Taxonomy" id="1561998"/>
    <lineage>
        <taxon>Eukaryota</taxon>
        <taxon>Metazoa</taxon>
        <taxon>Ecdysozoa</taxon>
        <taxon>Nematoda</taxon>
        <taxon>Chromadorea</taxon>
        <taxon>Rhabditida</taxon>
        <taxon>Rhabditina</taxon>
        <taxon>Rhabditomorpha</taxon>
        <taxon>Rhabditoidea</taxon>
        <taxon>Rhabditidae</taxon>
        <taxon>Peloderinae</taxon>
        <taxon>Caenorhabditis</taxon>
    </lineage>
</organism>
<keyword evidence="1" id="KW-1185">Reference proteome</keyword>
<evidence type="ECO:0000313" key="2">
    <source>
        <dbReference type="WBParaSite" id="Csp11.Scaffold630.g20971.t1"/>
    </source>
</evidence>
<proteinExistence type="predicted"/>
<dbReference type="GO" id="GO:0016180">
    <property type="term" value="P:snRNA processing"/>
    <property type="evidence" value="ECO:0007669"/>
    <property type="project" value="TreeGrafter"/>
</dbReference>
<dbReference type="WBParaSite" id="Csp11.Scaffold630.g20971.t1">
    <property type="protein sequence ID" value="Csp11.Scaffold630.g20971.t1"/>
    <property type="gene ID" value="Csp11.Scaffold630.g20971"/>
</dbReference>
<accession>A0A1I7UZR7</accession>
<dbReference type="PANTHER" id="PTHR20938:SF0">
    <property type="entry name" value="INTEGRATOR COMPLEX SUBUNIT 4"/>
    <property type="match status" value="1"/>
</dbReference>
<name>A0A1I7UZR7_9PELO</name>
<protein>
    <submittedName>
        <fullName evidence="2">DNA helicase</fullName>
    </submittedName>
</protein>
<dbReference type="eggNOG" id="KOG2259">
    <property type="taxonomic scope" value="Eukaryota"/>
</dbReference>
<dbReference type="AlphaFoldDB" id="A0A1I7UZR7"/>
<dbReference type="STRING" id="1561998.A0A1I7UZR7"/>
<dbReference type="PANTHER" id="PTHR20938">
    <property type="entry name" value="INTEGRATOR COMPLEX SUBUNIT 4"/>
    <property type="match status" value="1"/>
</dbReference>